<proteinExistence type="predicted"/>
<evidence type="ECO:0000313" key="2">
    <source>
        <dbReference type="EMBL" id="MDC9591409.1"/>
    </source>
</evidence>
<protein>
    <submittedName>
        <fullName evidence="2">Glycosyltransferase</fullName>
        <ecNumber evidence="2">2.4.-.-</ecNumber>
    </submittedName>
</protein>
<dbReference type="EMBL" id="JAQRFI010000081">
    <property type="protein sequence ID" value="MDC9591409.1"/>
    <property type="molecule type" value="Genomic_DNA"/>
</dbReference>
<evidence type="ECO:0000313" key="3">
    <source>
        <dbReference type="Proteomes" id="UP001217178"/>
    </source>
</evidence>
<keyword evidence="3" id="KW-1185">Reference proteome</keyword>
<sequence length="383" mass="43642">MKLLHLINLQGFGGAERIFIEYLKNSSFDNEILCTSNVINKHIASELSHFKINYANYIGSTSIKYPTFLRKLILNKKIKNRKADITIVWDFVPRLIRKPKGTTFIYYDHGCSWRYPLNSRTNNFMNMLDGAISISNASKRVMELRFSPSFEIKKVLNRLPISTVSHTKKIKNDKTIILGTASRLTDIKGIGIAILTTIEMLKKGIDTKLIIAGDGEQKKALKNLATNLKLDKNIDFIGYQSNMDDFYSDIDIYISTAITEPFGLSCIEALSHGIPVVYPLIDGQPEAIKNDFCGIGIKPTYLIDEYYKETGLNVDFPYEVYDPIYDRMTTPKLLNPTELAFAIIKVIATYDSLSKNALEWSKQTMDYNLFIKEFENSIKTISR</sequence>
<evidence type="ECO:0000259" key="1">
    <source>
        <dbReference type="Pfam" id="PF00534"/>
    </source>
</evidence>
<dbReference type="SUPFAM" id="SSF53756">
    <property type="entry name" value="UDP-Glycosyltransferase/glycogen phosphorylase"/>
    <property type="match status" value="1"/>
</dbReference>
<dbReference type="InterPro" id="IPR001296">
    <property type="entry name" value="Glyco_trans_1"/>
</dbReference>
<dbReference type="EC" id="2.4.-.-" evidence="2"/>
<name>A0ABT5LJW9_9GAMM</name>
<dbReference type="RefSeq" id="WP_273556638.1">
    <property type="nucleotide sequence ID" value="NZ_JAQRFI010000081.1"/>
</dbReference>
<dbReference type="Pfam" id="PF00534">
    <property type="entry name" value="Glycos_transf_1"/>
    <property type="match status" value="1"/>
</dbReference>
<dbReference type="Gene3D" id="3.40.50.2000">
    <property type="entry name" value="Glycogen Phosphorylase B"/>
    <property type="match status" value="2"/>
</dbReference>
<dbReference type="Proteomes" id="UP001217178">
    <property type="component" value="Unassembled WGS sequence"/>
</dbReference>
<keyword evidence="2" id="KW-0808">Transferase</keyword>
<dbReference type="GO" id="GO:0016757">
    <property type="term" value="F:glycosyltransferase activity"/>
    <property type="evidence" value="ECO:0007669"/>
    <property type="project" value="UniProtKB-KW"/>
</dbReference>
<accession>A0ABT5LJW9</accession>
<dbReference type="PANTHER" id="PTHR12526">
    <property type="entry name" value="GLYCOSYLTRANSFERASE"/>
    <property type="match status" value="1"/>
</dbReference>
<reference evidence="2 3" key="1">
    <citation type="submission" date="2023-02" db="EMBL/GenBank/DDBJ databases">
        <title>Entomopathogenic bacteria.</title>
        <authorList>
            <person name="Machado R.A."/>
        </authorList>
    </citation>
    <scope>NUCLEOTIDE SEQUENCE [LARGE SCALE GENOMIC DNA]</scope>
    <source>
        <strain evidence="2 3">XENO-10</strain>
    </source>
</reference>
<comment type="caution">
    <text evidence="2">The sequence shown here is derived from an EMBL/GenBank/DDBJ whole genome shotgun (WGS) entry which is preliminary data.</text>
</comment>
<feature type="domain" description="Glycosyl transferase family 1" evidence="1">
    <location>
        <begin position="167"/>
        <end position="300"/>
    </location>
</feature>
<organism evidence="2 3">
    <name type="scientific">Xenorhabdus yunnanensis</name>
    <dbReference type="NCBI Taxonomy" id="3025878"/>
    <lineage>
        <taxon>Bacteria</taxon>
        <taxon>Pseudomonadati</taxon>
        <taxon>Pseudomonadota</taxon>
        <taxon>Gammaproteobacteria</taxon>
        <taxon>Enterobacterales</taxon>
        <taxon>Morganellaceae</taxon>
        <taxon>Xenorhabdus</taxon>
    </lineage>
</organism>
<gene>
    <name evidence="2" type="ORF">PSI23_19515</name>
</gene>
<keyword evidence="2" id="KW-0328">Glycosyltransferase</keyword>